<evidence type="ECO:0000313" key="2">
    <source>
        <dbReference type="EMBL" id="PWE16048.1"/>
    </source>
</evidence>
<dbReference type="STRING" id="511.UZ73_00280"/>
<name>A0A2U2BPW9_ALCFA</name>
<dbReference type="GO" id="GO:0005829">
    <property type="term" value="C:cytosol"/>
    <property type="evidence" value="ECO:0007669"/>
    <property type="project" value="TreeGrafter"/>
</dbReference>
<dbReference type="InterPro" id="IPR038086">
    <property type="entry name" value="DUF2789_sf"/>
</dbReference>
<dbReference type="Pfam" id="PF03358">
    <property type="entry name" value="FMN_red"/>
    <property type="match status" value="1"/>
</dbReference>
<dbReference type="InterPro" id="IPR005025">
    <property type="entry name" value="FMN_Rdtase-like_dom"/>
</dbReference>
<dbReference type="RefSeq" id="WP_109088501.1">
    <property type="nucleotide sequence ID" value="NZ_QEXO01000001.1"/>
</dbReference>
<dbReference type="InterPro" id="IPR050712">
    <property type="entry name" value="NAD(P)H-dep_reductase"/>
</dbReference>
<sequence>MSDNLFRFHDLFAQLGLPNTPEAIASFLEKHRPLPNDVLLADAPFWSASQAEFIREKRLQDSPEWIQIIDQLSEALRQTTGVLNLSSPCRVLALSGSLRQNSFNTALAHAAQALAPQGMAIDVATLHGIPLYDGDIESKDGIPEAVLSLKEKILSADALLLVTPEYNNGVPGVFKNGIDWLSRTDMKAIFSGRITGLIGASMGGFGTISSQAAWLPTLKMLGVSLYSGGSLLVSRAQNSFDAEGKLQDENIQKMLSNYLQGFQTFVHASHMAKAQEKAN</sequence>
<reference evidence="2 3" key="2">
    <citation type="submission" date="2018-05" db="EMBL/GenBank/DDBJ databases">
        <authorList>
            <person name="Lanie J.A."/>
            <person name="Ng W.-L."/>
            <person name="Kazmierczak K.M."/>
            <person name="Andrzejewski T.M."/>
            <person name="Davidsen T.M."/>
            <person name="Wayne K.J."/>
            <person name="Tettelin H."/>
            <person name="Glass J.I."/>
            <person name="Rusch D."/>
            <person name="Podicherti R."/>
            <person name="Tsui H.-C.T."/>
            <person name="Winkler M.E."/>
        </authorList>
    </citation>
    <scope>NUCLEOTIDE SEQUENCE [LARGE SCALE GENOMIC DNA]</scope>
    <source>
        <strain evidence="2 3">YBY</strain>
    </source>
</reference>
<dbReference type="InterPro" id="IPR029039">
    <property type="entry name" value="Flavoprotein-like_sf"/>
</dbReference>
<dbReference type="SUPFAM" id="SSF52218">
    <property type="entry name" value="Flavoproteins"/>
    <property type="match status" value="1"/>
</dbReference>
<reference evidence="2 3" key="1">
    <citation type="submission" date="2018-05" db="EMBL/GenBank/DDBJ databases">
        <title>Genome Sequence of an Efficient Indole-Degrading Bacterium, Alcaligenes sp.YBY.</title>
        <authorList>
            <person name="Yang B."/>
        </authorList>
    </citation>
    <scope>NUCLEOTIDE SEQUENCE [LARGE SCALE GENOMIC DNA]</scope>
    <source>
        <strain evidence="2 3">YBY</strain>
    </source>
</reference>
<feature type="domain" description="NADPH-dependent FMN reductase-like" evidence="1">
    <location>
        <begin position="90"/>
        <end position="236"/>
    </location>
</feature>
<gene>
    <name evidence="2" type="ORF">DF183_04790</name>
</gene>
<dbReference type="Pfam" id="PF10982">
    <property type="entry name" value="DUF2789"/>
    <property type="match status" value="1"/>
</dbReference>
<proteinExistence type="predicted"/>
<dbReference type="PANTHER" id="PTHR30543:SF21">
    <property type="entry name" value="NAD(P)H-DEPENDENT FMN REDUCTASE LOT6"/>
    <property type="match status" value="1"/>
</dbReference>
<dbReference type="Proteomes" id="UP000245216">
    <property type="component" value="Unassembled WGS sequence"/>
</dbReference>
<dbReference type="EMBL" id="QEXO01000001">
    <property type="protein sequence ID" value="PWE16048.1"/>
    <property type="molecule type" value="Genomic_DNA"/>
</dbReference>
<protein>
    <submittedName>
        <fullName evidence="2">NADPH-dependent FMN reductase</fullName>
    </submittedName>
</protein>
<organism evidence="2 3">
    <name type="scientific">Alcaligenes faecalis</name>
    <dbReference type="NCBI Taxonomy" id="511"/>
    <lineage>
        <taxon>Bacteria</taxon>
        <taxon>Pseudomonadati</taxon>
        <taxon>Pseudomonadota</taxon>
        <taxon>Betaproteobacteria</taxon>
        <taxon>Burkholderiales</taxon>
        <taxon>Alcaligenaceae</taxon>
        <taxon>Alcaligenes</taxon>
    </lineage>
</organism>
<dbReference type="GO" id="GO:0010181">
    <property type="term" value="F:FMN binding"/>
    <property type="evidence" value="ECO:0007669"/>
    <property type="project" value="TreeGrafter"/>
</dbReference>
<comment type="caution">
    <text evidence="2">The sequence shown here is derived from an EMBL/GenBank/DDBJ whole genome shotgun (WGS) entry which is preliminary data.</text>
</comment>
<evidence type="ECO:0000313" key="3">
    <source>
        <dbReference type="Proteomes" id="UP000245216"/>
    </source>
</evidence>
<dbReference type="PANTHER" id="PTHR30543">
    <property type="entry name" value="CHROMATE REDUCTASE"/>
    <property type="match status" value="1"/>
</dbReference>
<dbReference type="GO" id="GO:0016491">
    <property type="term" value="F:oxidoreductase activity"/>
    <property type="evidence" value="ECO:0007669"/>
    <property type="project" value="InterPro"/>
</dbReference>
<dbReference type="Gene3D" id="3.40.50.360">
    <property type="match status" value="1"/>
</dbReference>
<accession>A0A2U2BPW9</accession>
<dbReference type="Gene3D" id="1.10.10.1130">
    <property type="entry name" value="Uncharacterised protein PF10982, DUF2789"/>
    <property type="match status" value="1"/>
</dbReference>
<dbReference type="AlphaFoldDB" id="A0A2U2BPW9"/>
<evidence type="ECO:0000259" key="1">
    <source>
        <dbReference type="Pfam" id="PF03358"/>
    </source>
</evidence>
<dbReference type="InterPro" id="IPR021250">
    <property type="entry name" value="DUF2789"/>
</dbReference>